<sequence>MEKVLVIGACGQLGSELTHELGKLFGNEQVIASDISQPNKAIEAFTFERLDVMNRELIDTIIKKHGITQIYHLAAILSAKGEENPQWAWNLNMTGLLNILEAAKDHKLNKIYWPSSIAVFGPTTPRVDTPQHTVMDPNTVYGISKLAGERWCEYYHNKYGVDVRSLRYPGLIGYKSLPGGGTTDYAVDIYHKAIAGEDFTCFLSEETVLPMMYMPDAIKATIDLMEAPAEKVKVRSSYNVAALSFTPVELANSIKRRYPDLKMDFAPDFRQKIADSWPDSIDDSEARKDWGWQESYDIDQMSDDILENLPKYFGK</sequence>
<dbReference type="GO" id="GO:0006567">
    <property type="term" value="P:L-threonine catabolic process"/>
    <property type="evidence" value="ECO:0007669"/>
    <property type="project" value="TreeGrafter"/>
</dbReference>
<dbReference type="PANTHER" id="PTHR42687">
    <property type="entry name" value="L-THREONINE 3-DEHYDROGENASE"/>
    <property type="match status" value="1"/>
</dbReference>
<dbReference type="FunFam" id="3.40.50.720:FF:000077">
    <property type="entry name" value="L-threonine 3-dehydrogenase, mitochondrial"/>
    <property type="match status" value="1"/>
</dbReference>
<dbReference type="RefSeq" id="WP_090260788.1">
    <property type="nucleotide sequence ID" value="NZ_FOIR01000004.1"/>
</dbReference>
<dbReference type="EMBL" id="FOIR01000004">
    <property type="protein sequence ID" value="SEW41419.1"/>
    <property type="molecule type" value="Genomic_DNA"/>
</dbReference>
<dbReference type="InterPro" id="IPR001509">
    <property type="entry name" value="Epimerase_deHydtase"/>
</dbReference>
<dbReference type="InterPro" id="IPR036291">
    <property type="entry name" value="NAD(P)-bd_dom_sf"/>
</dbReference>
<evidence type="ECO:0000313" key="3">
    <source>
        <dbReference type="EMBL" id="SEW41419.1"/>
    </source>
</evidence>
<dbReference type="AlphaFoldDB" id="A0A1I0RKC9"/>
<evidence type="ECO:0000256" key="1">
    <source>
        <dbReference type="ARBA" id="ARBA00007637"/>
    </source>
</evidence>
<dbReference type="Pfam" id="PF01370">
    <property type="entry name" value="Epimerase"/>
    <property type="match status" value="1"/>
</dbReference>
<dbReference type="STRING" id="1267423.SAMN05216290_3744"/>
<dbReference type="OrthoDB" id="9779902at2"/>
<dbReference type="Proteomes" id="UP000199437">
    <property type="component" value="Unassembled WGS sequence"/>
</dbReference>
<dbReference type="InterPro" id="IPR051225">
    <property type="entry name" value="NAD(P)_epim/dehydratase"/>
</dbReference>
<keyword evidence="4" id="KW-1185">Reference proteome</keyword>
<dbReference type="GeneID" id="99988412"/>
<name>A0A1I0RKC9_9BACT</name>
<feature type="domain" description="NAD-dependent epimerase/dehydratase" evidence="2">
    <location>
        <begin position="4"/>
        <end position="241"/>
    </location>
</feature>
<accession>A0A1I0RKC9</accession>
<evidence type="ECO:0000259" key="2">
    <source>
        <dbReference type="Pfam" id="PF01370"/>
    </source>
</evidence>
<dbReference type="PANTHER" id="PTHR42687:SF1">
    <property type="entry name" value="L-THREONINE 3-DEHYDROGENASE, MITOCHONDRIAL"/>
    <property type="match status" value="1"/>
</dbReference>
<dbReference type="Gene3D" id="3.40.50.720">
    <property type="entry name" value="NAD(P)-binding Rossmann-like Domain"/>
    <property type="match status" value="1"/>
</dbReference>
<reference evidence="4" key="1">
    <citation type="submission" date="2016-10" db="EMBL/GenBank/DDBJ databases">
        <authorList>
            <person name="Varghese N."/>
            <person name="Submissions S."/>
        </authorList>
    </citation>
    <scope>NUCLEOTIDE SEQUENCE [LARGE SCALE GENOMIC DNA]</scope>
    <source>
        <strain evidence="4">CGMCC 1.12402</strain>
    </source>
</reference>
<comment type="similarity">
    <text evidence="1">Belongs to the NAD(P)-dependent epimerase/dehydratase family.</text>
</comment>
<proteinExistence type="inferred from homology"/>
<organism evidence="3 4">
    <name type="scientific">Roseivirga pacifica</name>
    <dbReference type="NCBI Taxonomy" id="1267423"/>
    <lineage>
        <taxon>Bacteria</taxon>
        <taxon>Pseudomonadati</taxon>
        <taxon>Bacteroidota</taxon>
        <taxon>Cytophagia</taxon>
        <taxon>Cytophagales</taxon>
        <taxon>Roseivirgaceae</taxon>
        <taxon>Roseivirga</taxon>
    </lineage>
</organism>
<gene>
    <name evidence="3" type="ORF">SAMN05216290_3744</name>
</gene>
<protein>
    <submittedName>
        <fullName evidence="3">Nucleoside-diphosphate-sugar epimerase</fullName>
    </submittedName>
</protein>
<dbReference type="GO" id="GO:0008743">
    <property type="term" value="F:L-threonine 3-dehydrogenase activity"/>
    <property type="evidence" value="ECO:0007669"/>
    <property type="project" value="TreeGrafter"/>
</dbReference>
<evidence type="ECO:0000313" key="4">
    <source>
        <dbReference type="Proteomes" id="UP000199437"/>
    </source>
</evidence>
<dbReference type="SUPFAM" id="SSF51735">
    <property type="entry name" value="NAD(P)-binding Rossmann-fold domains"/>
    <property type="match status" value="1"/>
</dbReference>